<comment type="caution">
    <text evidence="2">The sequence shown here is derived from an EMBL/GenBank/DDBJ whole genome shotgun (WGS) entry which is preliminary data.</text>
</comment>
<dbReference type="InterPro" id="IPR036179">
    <property type="entry name" value="Ig-like_dom_sf"/>
</dbReference>
<keyword evidence="3" id="KW-1185">Reference proteome</keyword>
<name>A0AAD9MQH2_9ANNE</name>
<dbReference type="Gene3D" id="2.60.40.10">
    <property type="entry name" value="Immunoglobulins"/>
    <property type="match status" value="1"/>
</dbReference>
<dbReference type="SUPFAM" id="SSF48726">
    <property type="entry name" value="Immunoglobulin"/>
    <property type="match status" value="1"/>
</dbReference>
<evidence type="ECO:0000313" key="2">
    <source>
        <dbReference type="EMBL" id="KAK2140006.1"/>
    </source>
</evidence>
<dbReference type="InterPro" id="IPR003599">
    <property type="entry name" value="Ig_sub"/>
</dbReference>
<evidence type="ECO:0000259" key="1">
    <source>
        <dbReference type="SMART" id="SM00409"/>
    </source>
</evidence>
<accession>A0AAD9MQH2</accession>
<dbReference type="AlphaFoldDB" id="A0AAD9MQH2"/>
<gene>
    <name evidence="2" type="ORF">LSH36_1518g00015</name>
</gene>
<evidence type="ECO:0000313" key="3">
    <source>
        <dbReference type="Proteomes" id="UP001208570"/>
    </source>
</evidence>
<feature type="domain" description="Immunoglobulin" evidence="1">
    <location>
        <begin position="21"/>
        <end position="173"/>
    </location>
</feature>
<dbReference type="Proteomes" id="UP001208570">
    <property type="component" value="Unassembled WGS sequence"/>
</dbReference>
<proteinExistence type="predicted"/>
<organism evidence="2 3">
    <name type="scientific">Paralvinella palmiformis</name>
    <dbReference type="NCBI Taxonomy" id="53620"/>
    <lineage>
        <taxon>Eukaryota</taxon>
        <taxon>Metazoa</taxon>
        <taxon>Spiralia</taxon>
        <taxon>Lophotrochozoa</taxon>
        <taxon>Annelida</taxon>
        <taxon>Polychaeta</taxon>
        <taxon>Sedentaria</taxon>
        <taxon>Canalipalpata</taxon>
        <taxon>Terebellida</taxon>
        <taxon>Terebelliformia</taxon>
        <taxon>Alvinellidae</taxon>
        <taxon>Paralvinella</taxon>
    </lineage>
</organism>
<dbReference type="SMART" id="SM00409">
    <property type="entry name" value="IG"/>
    <property type="match status" value="2"/>
</dbReference>
<dbReference type="EMBL" id="JAODUP010001517">
    <property type="protein sequence ID" value="KAK2140006.1"/>
    <property type="molecule type" value="Genomic_DNA"/>
</dbReference>
<feature type="domain" description="Immunoglobulin" evidence="1">
    <location>
        <begin position="185"/>
        <end position="281"/>
    </location>
</feature>
<reference evidence="2" key="1">
    <citation type="journal article" date="2023" name="Mol. Biol. Evol.">
        <title>Third-Generation Sequencing Reveals the Adaptive Role of the Epigenome in Three Deep-Sea Polychaetes.</title>
        <authorList>
            <person name="Perez M."/>
            <person name="Aroh O."/>
            <person name="Sun Y."/>
            <person name="Lan Y."/>
            <person name="Juniper S.K."/>
            <person name="Young C.R."/>
            <person name="Angers B."/>
            <person name="Qian P.Y."/>
        </authorList>
    </citation>
    <scope>NUCLEOTIDE SEQUENCE</scope>
    <source>
        <strain evidence="2">P08H-3</strain>
    </source>
</reference>
<protein>
    <recommendedName>
        <fullName evidence="1">Immunoglobulin domain-containing protein</fullName>
    </recommendedName>
</protein>
<dbReference type="InterPro" id="IPR013783">
    <property type="entry name" value="Ig-like_fold"/>
</dbReference>
<sequence>MAFYLNEFRHFIELPTTPDIIGKISVKENSSLTLWCHSESTSLPPDYRYLSNMEYYWSGVYNWTGSNITTGLLSREQNRISPSVSITTSNSSEIVETDNMTFSFNVTSNPVSDIKLYNMTDNNTLFTWNDANKGEYQFLNVHCLDTGEYMFTAKNDIPDEHYIMKNTAYIEVMCAPRKSYQFSESGVQGVSLGDSCTLEVGVLSNPYPLVTSQNWTFVDFNGSLHDNLPDNVNVSVHPGVERLTILIRLILTDVKSINYGNYSLMAGNNHGNMTPVTLRIMPEVKAVFTKDLEITIAEGRAEIHFIIFGPLTHILEENCVKDTAICDKVNITVPTEKHVRPSQVTVVHDFIVNVPLAYSEET</sequence>